<protein>
    <submittedName>
        <fullName evidence="2">Crp/Fnr family transcriptional regulator</fullName>
    </submittedName>
</protein>
<evidence type="ECO:0000313" key="2">
    <source>
        <dbReference type="EMBL" id="RGR95263.1"/>
    </source>
</evidence>
<gene>
    <name evidence="2" type="ORF">DWY20_09355</name>
</gene>
<sequence length="193" mass="22409">MDSFIERFCAKYYFPYAEGRQLIEGMEYKTYRKGDCLVREGERDTSFYIIARGIWRGHYLRDGQEVSVWFASEGEALFSTWGYVDNAVSRITIEAMSEAALYCMPKQKLEKLFASSVDFANLGRKLFEREFLNVETWLINGGASQARERYLALLEDNPELLRHVPLKYIASYLYITPQSLSRIRAELAKSGRC</sequence>
<dbReference type="Pfam" id="PF00027">
    <property type="entry name" value="cNMP_binding"/>
    <property type="match status" value="1"/>
</dbReference>
<dbReference type="AlphaFoldDB" id="A0A412GKG0"/>
<reference evidence="2 3" key="1">
    <citation type="submission" date="2018-08" db="EMBL/GenBank/DDBJ databases">
        <title>A genome reference for cultivated species of the human gut microbiota.</title>
        <authorList>
            <person name="Zou Y."/>
            <person name="Xue W."/>
            <person name="Luo G."/>
        </authorList>
    </citation>
    <scope>NUCLEOTIDE SEQUENCE [LARGE SCALE GENOMIC DNA]</scope>
    <source>
        <strain evidence="2 3">AF24-2</strain>
    </source>
</reference>
<accession>A0A412GKG0</accession>
<dbReference type="RefSeq" id="WP_007568138.1">
    <property type="nucleotide sequence ID" value="NZ_CABKNL010000049.1"/>
</dbReference>
<keyword evidence="3" id="KW-1185">Reference proteome</keyword>
<dbReference type="CDD" id="cd00038">
    <property type="entry name" value="CAP_ED"/>
    <property type="match status" value="1"/>
</dbReference>
<evidence type="ECO:0000313" key="3">
    <source>
        <dbReference type="Proteomes" id="UP000285864"/>
    </source>
</evidence>
<dbReference type="InterPro" id="IPR018490">
    <property type="entry name" value="cNMP-bd_dom_sf"/>
</dbReference>
<comment type="caution">
    <text evidence="2">The sequence shown here is derived from an EMBL/GenBank/DDBJ whole genome shotgun (WGS) entry which is preliminary data.</text>
</comment>
<proteinExistence type="predicted"/>
<evidence type="ECO:0000259" key="1">
    <source>
        <dbReference type="PROSITE" id="PS50042"/>
    </source>
</evidence>
<dbReference type="InterPro" id="IPR014710">
    <property type="entry name" value="RmlC-like_jellyroll"/>
</dbReference>
<dbReference type="EMBL" id="QRUU01000038">
    <property type="protein sequence ID" value="RGR95263.1"/>
    <property type="molecule type" value="Genomic_DNA"/>
</dbReference>
<name>A0A412GKG0_9BACT</name>
<organism evidence="2 3">
    <name type="scientific">Phocaeicola coprocola</name>
    <dbReference type="NCBI Taxonomy" id="310298"/>
    <lineage>
        <taxon>Bacteria</taxon>
        <taxon>Pseudomonadati</taxon>
        <taxon>Bacteroidota</taxon>
        <taxon>Bacteroidia</taxon>
        <taxon>Bacteroidales</taxon>
        <taxon>Bacteroidaceae</taxon>
        <taxon>Phocaeicola</taxon>
    </lineage>
</organism>
<dbReference type="InterPro" id="IPR000595">
    <property type="entry name" value="cNMP-bd_dom"/>
</dbReference>
<dbReference type="Gene3D" id="2.60.120.10">
    <property type="entry name" value="Jelly Rolls"/>
    <property type="match status" value="1"/>
</dbReference>
<dbReference type="SUPFAM" id="SSF51206">
    <property type="entry name" value="cAMP-binding domain-like"/>
    <property type="match status" value="1"/>
</dbReference>
<dbReference type="PROSITE" id="PS50042">
    <property type="entry name" value="CNMP_BINDING_3"/>
    <property type="match status" value="1"/>
</dbReference>
<feature type="domain" description="Cyclic nucleotide-binding" evidence="1">
    <location>
        <begin position="21"/>
        <end position="130"/>
    </location>
</feature>
<dbReference type="Proteomes" id="UP000285864">
    <property type="component" value="Unassembled WGS sequence"/>
</dbReference>